<evidence type="ECO:0000313" key="1">
    <source>
        <dbReference type="EMBL" id="POG68756.1"/>
    </source>
</evidence>
<dbReference type="EMBL" id="AUPC02000148">
    <property type="protein sequence ID" value="POG68756.1"/>
    <property type="molecule type" value="Genomic_DNA"/>
</dbReference>
<keyword evidence="2" id="KW-1185">Reference proteome</keyword>
<gene>
    <name evidence="1" type="ORF">GLOIN_2v1633679</name>
</gene>
<proteinExistence type="predicted"/>
<organism evidence="1 2">
    <name type="scientific">Rhizophagus irregularis (strain DAOM 181602 / DAOM 197198 / MUCL 43194)</name>
    <name type="common">Arbuscular mycorrhizal fungus</name>
    <name type="synonym">Glomus intraradices</name>
    <dbReference type="NCBI Taxonomy" id="747089"/>
    <lineage>
        <taxon>Eukaryota</taxon>
        <taxon>Fungi</taxon>
        <taxon>Fungi incertae sedis</taxon>
        <taxon>Mucoromycota</taxon>
        <taxon>Glomeromycotina</taxon>
        <taxon>Glomeromycetes</taxon>
        <taxon>Glomerales</taxon>
        <taxon>Glomeraceae</taxon>
        <taxon>Rhizophagus</taxon>
    </lineage>
</organism>
<dbReference type="AlphaFoldDB" id="A0A2P4PTP7"/>
<dbReference type="Proteomes" id="UP000018888">
    <property type="component" value="Unassembled WGS sequence"/>
</dbReference>
<evidence type="ECO:0000313" key="2">
    <source>
        <dbReference type="Proteomes" id="UP000018888"/>
    </source>
</evidence>
<protein>
    <submittedName>
        <fullName evidence="1">Uncharacterized protein</fullName>
    </submittedName>
</protein>
<name>A0A2P4PTP7_RHIID</name>
<reference evidence="1 2" key="2">
    <citation type="journal article" date="2018" name="New Phytol.">
        <title>High intraspecific genome diversity in the model arbuscular mycorrhizal symbiont Rhizophagus irregularis.</title>
        <authorList>
            <person name="Chen E.C.H."/>
            <person name="Morin E."/>
            <person name="Beaudet D."/>
            <person name="Noel J."/>
            <person name="Yildirir G."/>
            <person name="Ndikumana S."/>
            <person name="Charron P."/>
            <person name="St-Onge C."/>
            <person name="Giorgi J."/>
            <person name="Kruger M."/>
            <person name="Marton T."/>
            <person name="Ropars J."/>
            <person name="Grigoriev I.V."/>
            <person name="Hainaut M."/>
            <person name="Henrissat B."/>
            <person name="Roux C."/>
            <person name="Martin F."/>
            <person name="Corradi N."/>
        </authorList>
    </citation>
    <scope>NUCLEOTIDE SEQUENCE [LARGE SCALE GENOMIC DNA]</scope>
    <source>
        <strain evidence="1 2">DAOM 197198</strain>
    </source>
</reference>
<comment type="caution">
    <text evidence="1">The sequence shown here is derived from an EMBL/GenBank/DDBJ whole genome shotgun (WGS) entry which is preliminary data.</text>
</comment>
<reference evidence="1 2" key="1">
    <citation type="journal article" date="2013" name="Proc. Natl. Acad. Sci. U.S.A.">
        <title>Genome of an arbuscular mycorrhizal fungus provides insight into the oldest plant symbiosis.</title>
        <authorList>
            <person name="Tisserant E."/>
            <person name="Malbreil M."/>
            <person name="Kuo A."/>
            <person name="Kohler A."/>
            <person name="Symeonidi A."/>
            <person name="Balestrini R."/>
            <person name="Charron P."/>
            <person name="Duensing N."/>
            <person name="Frei Dit Frey N."/>
            <person name="Gianinazzi-Pearson V."/>
            <person name="Gilbert L.B."/>
            <person name="Handa Y."/>
            <person name="Herr J.R."/>
            <person name="Hijri M."/>
            <person name="Koul R."/>
            <person name="Kawaguchi M."/>
            <person name="Krajinski F."/>
            <person name="Lammers P.J."/>
            <person name="Masclaux F.G."/>
            <person name="Murat C."/>
            <person name="Morin E."/>
            <person name="Ndikumana S."/>
            <person name="Pagni M."/>
            <person name="Petitpierre D."/>
            <person name="Requena N."/>
            <person name="Rosikiewicz P."/>
            <person name="Riley R."/>
            <person name="Saito K."/>
            <person name="San Clemente H."/>
            <person name="Shapiro H."/>
            <person name="van Tuinen D."/>
            <person name="Becard G."/>
            <person name="Bonfante P."/>
            <person name="Paszkowski U."/>
            <person name="Shachar-Hill Y.Y."/>
            <person name="Tuskan G.A."/>
            <person name="Young P.W."/>
            <person name="Sanders I.R."/>
            <person name="Henrissat B."/>
            <person name="Rensing S.A."/>
            <person name="Grigoriev I.V."/>
            <person name="Corradi N."/>
            <person name="Roux C."/>
            <person name="Martin F."/>
        </authorList>
    </citation>
    <scope>NUCLEOTIDE SEQUENCE [LARGE SCALE GENOMIC DNA]</scope>
    <source>
        <strain evidence="1 2">DAOM 197198</strain>
    </source>
</reference>
<sequence length="53" mass="6546">MCFRLVISFKNPQTLRVMCCLIMRWKYQTQTMCLKNVPIKFNYRTIYCPIMEF</sequence>
<accession>A0A2P4PTP7</accession>